<dbReference type="InterPro" id="IPR011990">
    <property type="entry name" value="TPR-like_helical_dom_sf"/>
</dbReference>
<dbReference type="InterPro" id="IPR012944">
    <property type="entry name" value="SusD_RagB_dom"/>
</dbReference>
<organism evidence="8 9">
    <name type="scientific">Belliella filtrata</name>
    <dbReference type="NCBI Taxonomy" id="2923435"/>
    <lineage>
        <taxon>Bacteria</taxon>
        <taxon>Pseudomonadati</taxon>
        <taxon>Bacteroidota</taxon>
        <taxon>Cytophagia</taxon>
        <taxon>Cytophagales</taxon>
        <taxon>Cyclobacteriaceae</taxon>
        <taxon>Belliella</taxon>
    </lineage>
</organism>
<sequence length="436" mass="50435">MMQGCEEFLNEKPQKSLLIPDKLEDLQALLDDELTTMNLNPGIQVIASDELWISDGEFNSLNNAAERNAYIWASEVYEGFLIPDWENPYEQIFYSNVVLDQLENIERNETNRLLHDAVRGSALFYRTMAYTNLIQLFAPEYDPLNADELIGLVIKPTPNIEDKAFQISLKASYEMLIADLMEALNLLPQEIVYKSRPSQPAVLALLARLYLNMEDFAKSEEYALRCIDLYNNLLDYNDVNSSLAIPFPRFNDEVIFHSSMPSYGFYRTAKINIELYNSYEENDLRRQLFFTTNAAGERIFKGWYTGQNRLFGGIATDEVYFIVAESKVRNGKTAEGLEYLNNLLLTRWKEGTFEPTVSLDSQEALKTILEERRKGLVLRGLRWQDIRRLNRISDQPLDLKRIVNGQEYMLEAGSSRFTFPIPDIEIEVNNLIQNER</sequence>
<evidence type="ECO:0000259" key="7">
    <source>
        <dbReference type="Pfam" id="PF14322"/>
    </source>
</evidence>
<dbReference type="Gene3D" id="1.25.40.390">
    <property type="match status" value="1"/>
</dbReference>
<name>A0ABS9V0Q3_9BACT</name>
<keyword evidence="3" id="KW-0732">Signal</keyword>
<dbReference type="InterPro" id="IPR033985">
    <property type="entry name" value="SusD-like_N"/>
</dbReference>
<evidence type="ECO:0000256" key="4">
    <source>
        <dbReference type="ARBA" id="ARBA00023136"/>
    </source>
</evidence>
<comment type="caution">
    <text evidence="8">The sequence shown here is derived from an EMBL/GenBank/DDBJ whole genome shotgun (WGS) entry which is preliminary data.</text>
</comment>
<gene>
    <name evidence="8" type="ORF">MM239_11305</name>
</gene>
<dbReference type="EMBL" id="JAKZGP010000027">
    <property type="protein sequence ID" value="MCH7409982.1"/>
    <property type="molecule type" value="Genomic_DNA"/>
</dbReference>
<evidence type="ECO:0000256" key="5">
    <source>
        <dbReference type="ARBA" id="ARBA00023237"/>
    </source>
</evidence>
<dbReference type="Pfam" id="PF14322">
    <property type="entry name" value="SusD-like_3"/>
    <property type="match status" value="1"/>
</dbReference>
<dbReference type="Pfam" id="PF07980">
    <property type="entry name" value="SusD_RagB"/>
    <property type="match status" value="1"/>
</dbReference>
<keyword evidence="9" id="KW-1185">Reference proteome</keyword>
<evidence type="ECO:0000313" key="9">
    <source>
        <dbReference type="Proteomes" id="UP001165489"/>
    </source>
</evidence>
<keyword evidence="5" id="KW-0998">Cell outer membrane</keyword>
<evidence type="ECO:0000313" key="8">
    <source>
        <dbReference type="EMBL" id="MCH7409982.1"/>
    </source>
</evidence>
<evidence type="ECO:0000259" key="6">
    <source>
        <dbReference type="Pfam" id="PF07980"/>
    </source>
</evidence>
<dbReference type="RefSeq" id="WP_241348352.1">
    <property type="nucleotide sequence ID" value="NZ_JAKZGP010000027.1"/>
</dbReference>
<dbReference type="SUPFAM" id="SSF48452">
    <property type="entry name" value="TPR-like"/>
    <property type="match status" value="1"/>
</dbReference>
<feature type="domain" description="RagB/SusD" evidence="6">
    <location>
        <begin position="318"/>
        <end position="430"/>
    </location>
</feature>
<proteinExistence type="inferred from homology"/>
<comment type="subcellular location">
    <subcellularLocation>
        <location evidence="1">Cell outer membrane</location>
    </subcellularLocation>
</comment>
<protein>
    <submittedName>
        <fullName evidence="8">RagB/SusD family nutrient uptake outer membrane protein</fullName>
    </submittedName>
</protein>
<accession>A0ABS9V0Q3</accession>
<evidence type="ECO:0000256" key="3">
    <source>
        <dbReference type="ARBA" id="ARBA00022729"/>
    </source>
</evidence>
<reference evidence="8" key="1">
    <citation type="submission" date="2022-03" db="EMBL/GenBank/DDBJ databases">
        <title>De novo assembled genomes of Belliella spp. (Cyclobacteriaceae) strains.</title>
        <authorList>
            <person name="Szabo A."/>
            <person name="Korponai K."/>
            <person name="Felfoldi T."/>
        </authorList>
    </citation>
    <scope>NUCLEOTIDE SEQUENCE</scope>
    <source>
        <strain evidence="8">DSM 111904</strain>
    </source>
</reference>
<evidence type="ECO:0000256" key="2">
    <source>
        <dbReference type="ARBA" id="ARBA00006275"/>
    </source>
</evidence>
<dbReference type="Proteomes" id="UP001165489">
    <property type="component" value="Unassembled WGS sequence"/>
</dbReference>
<keyword evidence="4" id="KW-0472">Membrane</keyword>
<evidence type="ECO:0000256" key="1">
    <source>
        <dbReference type="ARBA" id="ARBA00004442"/>
    </source>
</evidence>
<comment type="similarity">
    <text evidence="2">Belongs to the SusD family.</text>
</comment>
<feature type="domain" description="SusD-like N-terminal" evidence="7">
    <location>
        <begin position="7"/>
        <end position="211"/>
    </location>
</feature>